<dbReference type="InterPro" id="IPR041417">
    <property type="entry name" value="NPEPL1_N"/>
</dbReference>
<dbReference type="CDD" id="cd00433">
    <property type="entry name" value="Peptidase_M17"/>
    <property type="match status" value="1"/>
</dbReference>
<proteinExistence type="inferred from homology"/>
<keyword evidence="2 7" id="KW-0031">Aminopeptidase</keyword>
<dbReference type="GO" id="GO:0030145">
    <property type="term" value="F:manganese ion binding"/>
    <property type="evidence" value="ECO:0007669"/>
    <property type="project" value="InterPro"/>
</dbReference>
<reference evidence="7 8" key="1">
    <citation type="journal article" date="2013" name="PLoS ONE">
        <title>Predicting the Proteins of Angomonas deanei, Strigomonas culicis and Their Respective Endosymbionts Reveals New Aspects of the Trypanosomatidae Family.</title>
        <authorList>
            <person name="Motta M.C."/>
            <person name="Martins A.C."/>
            <person name="de Souza S.S."/>
            <person name="Catta-Preta C.M."/>
            <person name="Silva R."/>
            <person name="Klein C.C."/>
            <person name="de Almeida L.G."/>
            <person name="de Lima Cunha O."/>
            <person name="Ciapina L.P."/>
            <person name="Brocchi M."/>
            <person name="Colabardini A.C."/>
            <person name="de Araujo Lima B."/>
            <person name="Machado C.R."/>
            <person name="de Almeida Soares C.M."/>
            <person name="Probst C.M."/>
            <person name="de Menezes C.B."/>
            <person name="Thompson C.E."/>
            <person name="Bartholomeu D.C."/>
            <person name="Gradia D.F."/>
            <person name="Pavoni D.P."/>
            <person name="Grisard E.C."/>
            <person name="Fantinatti-Garboggini F."/>
            <person name="Marchini F.K."/>
            <person name="Rodrigues-Luiz G.F."/>
            <person name="Wagner G."/>
            <person name="Goldman G.H."/>
            <person name="Fietto J.L."/>
            <person name="Elias M.C."/>
            <person name="Goldman M.H."/>
            <person name="Sagot M.F."/>
            <person name="Pereira M."/>
            <person name="Stoco P.H."/>
            <person name="de Mendonca-Neto R.P."/>
            <person name="Teixeira S.M."/>
            <person name="Maciel T.E."/>
            <person name="de Oliveira Mendes T.A."/>
            <person name="Urmenyi T.P."/>
            <person name="de Souza W."/>
            <person name="Schenkman S."/>
            <person name="de Vasconcelos A.T."/>
        </authorList>
    </citation>
    <scope>NUCLEOTIDE SEQUENCE [LARGE SCALE GENOMIC DNA]</scope>
</reference>
<dbReference type="Gene3D" id="3.40.50.10590">
    <property type="entry name" value="Zn-dependent exopeptidases"/>
    <property type="match status" value="1"/>
</dbReference>
<dbReference type="PANTHER" id="PTHR11963:SF48">
    <property type="entry name" value="DIPEPTIDASE B, ISOFORM A"/>
    <property type="match status" value="1"/>
</dbReference>
<dbReference type="GO" id="GO:0005737">
    <property type="term" value="C:cytoplasm"/>
    <property type="evidence" value="ECO:0007669"/>
    <property type="project" value="InterPro"/>
</dbReference>
<evidence type="ECO:0000256" key="5">
    <source>
        <dbReference type="SAM" id="SignalP"/>
    </source>
</evidence>
<dbReference type="GO" id="GO:0006508">
    <property type="term" value="P:proteolysis"/>
    <property type="evidence" value="ECO:0007669"/>
    <property type="project" value="UniProtKB-KW"/>
</dbReference>
<sequence>MFFFFHLSLTFLHAPMPEHSKIAAEESNVQSYIDSHKNFTSNVDVVDLASVPLVVDDAQAPWEAEKDVVLFLTLGDVWPKAAETSAALAAFFNAHPLLRASLEGKSDYEQVTPTRKIIAKVVKDVASRHNCPSRPDLLTKAVKHAVAATATKKTLYVVFFGEATHDLAVVSAVSRSVSRFTAKRKAALNAYQAEVPRIHVALQRPDGSCNHDEGAVRAFKAVSTGIQRCGRLVDAPTNLVDTVTFAAIAENWVAEMHIKGKDTVRIEVIKGDELRERGYGGLWGTGKAAQYPPHLVTLTYEPANGIAPQEKIALVGKGIVYDTGGLSIKSGPNMCGMKDDMGGAAAVFCGFTALVEVDAPAQIACVLCLADNAVGPLAQRNDDIILMKSGKTIEINNTDAEGRLVLGDGVYHATAELPFTPHLVVDMATLTGAQGIATGRLHAAIYCSTEDGEERFRRAGRVSGDLCFPVLYCPELHNAEFASNSADYRNSVTNRNNAQVSCAGQFIGNHLCDGFAGHVGARGYRLPCHEWQRFHRLWRQPPHGGDFPSLSRVGGIDAGCF</sequence>
<name>S9U5D1_9TRYP</name>
<feature type="chain" id="PRO_5004558224" evidence="5">
    <location>
        <begin position="21"/>
        <end position="561"/>
    </location>
</feature>
<accession>S9U5D1</accession>
<dbReference type="SUPFAM" id="SSF53187">
    <property type="entry name" value="Zn-dependent exopeptidases"/>
    <property type="match status" value="1"/>
</dbReference>
<evidence type="ECO:0000256" key="2">
    <source>
        <dbReference type="ARBA" id="ARBA00022438"/>
    </source>
</evidence>
<dbReference type="Proteomes" id="UP000015354">
    <property type="component" value="Unassembled WGS sequence"/>
</dbReference>
<dbReference type="EMBL" id="ATMH01007373">
    <property type="protein sequence ID" value="EPY23974.1"/>
    <property type="molecule type" value="Genomic_DNA"/>
</dbReference>
<comment type="caution">
    <text evidence="7">The sequence shown here is derived from an EMBL/GenBank/DDBJ whole genome shotgun (WGS) entry which is preliminary data.</text>
</comment>
<dbReference type="Pfam" id="PF18295">
    <property type="entry name" value="Pdase_M17_N2"/>
    <property type="match status" value="1"/>
</dbReference>
<keyword evidence="4" id="KW-0378">Hydrolase</keyword>
<dbReference type="InterPro" id="IPR000819">
    <property type="entry name" value="Peptidase_M17_C"/>
</dbReference>
<dbReference type="Pfam" id="PF00883">
    <property type="entry name" value="Peptidase_M17"/>
    <property type="match status" value="1"/>
</dbReference>
<dbReference type="OrthoDB" id="412814at2759"/>
<feature type="domain" description="Cytosol aminopeptidase" evidence="6">
    <location>
        <begin position="397"/>
        <end position="404"/>
    </location>
</feature>
<evidence type="ECO:0000313" key="7">
    <source>
        <dbReference type="EMBL" id="EPY23974.1"/>
    </source>
</evidence>
<protein>
    <submittedName>
        <fullName evidence="7">Aminopeptidase</fullName>
    </submittedName>
</protein>
<keyword evidence="3" id="KW-0645">Protease</keyword>
<dbReference type="AlphaFoldDB" id="S9U5D1"/>
<keyword evidence="5" id="KW-0732">Signal</keyword>
<comment type="similarity">
    <text evidence="1">Belongs to the peptidase M17 family.</text>
</comment>
<evidence type="ECO:0000256" key="4">
    <source>
        <dbReference type="ARBA" id="ARBA00022801"/>
    </source>
</evidence>
<dbReference type="Gene3D" id="3.40.630.10">
    <property type="entry name" value="Zn peptidases"/>
    <property type="match status" value="1"/>
</dbReference>
<evidence type="ECO:0000256" key="1">
    <source>
        <dbReference type="ARBA" id="ARBA00009528"/>
    </source>
</evidence>
<dbReference type="InterPro" id="IPR011356">
    <property type="entry name" value="Leucine_aapep/pepB"/>
</dbReference>
<dbReference type="PROSITE" id="PS00631">
    <property type="entry name" value="CYTOSOL_AP"/>
    <property type="match status" value="1"/>
</dbReference>
<evidence type="ECO:0000256" key="3">
    <source>
        <dbReference type="ARBA" id="ARBA00022670"/>
    </source>
</evidence>
<dbReference type="PANTHER" id="PTHR11963">
    <property type="entry name" value="LEUCINE AMINOPEPTIDASE-RELATED"/>
    <property type="match status" value="1"/>
</dbReference>
<keyword evidence="8" id="KW-1185">Reference proteome</keyword>
<evidence type="ECO:0000259" key="6">
    <source>
        <dbReference type="PROSITE" id="PS00631"/>
    </source>
</evidence>
<evidence type="ECO:0000313" key="8">
    <source>
        <dbReference type="Proteomes" id="UP000015354"/>
    </source>
</evidence>
<dbReference type="GO" id="GO:0070006">
    <property type="term" value="F:metalloaminopeptidase activity"/>
    <property type="evidence" value="ECO:0007669"/>
    <property type="project" value="InterPro"/>
</dbReference>
<organism evidence="7 8">
    <name type="scientific">Strigomonas culicis</name>
    <dbReference type="NCBI Taxonomy" id="28005"/>
    <lineage>
        <taxon>Eukaryota</taxon>
        <taxon>Discoba</taxon>
        <taxon>Euglenozoa</taxon>
        <taxon>Kinetoplastea</taxon>
        <taxon>Metakinetoplastina</taxon>
        <taxon>Trypanosomatida</taxon>
        <taxon>Trypanosomatidae</taxon>
        <taxon>Strigomonadinae</taxon>
        <taxon>Strigomonas</taxon>
    </lineage>
</organism>
<dbReference type="PRINTS" id="PR00481">
    <property type="entry name" value="LAMNOPPTDASE"/>
</dbReference>
<feature type="signal peptide" evidence="5">
    <location>
        <begin position="1"/>
        <end position="20"/>
    </location>
</feature>
<gene>
    <name evidence="7" type="ORF">STCU_07373</name>
</gene>